<dbReference type="Proteomes" id="UP000037755">
    <property type="component" value="Unassembled WGS sequence"/>
</dbReference>
<keyword evidence="2" id="KW-1185">Reference proteome</keyword>
<name>A0A0M9VI98_9FLAO</name>
<dbReference type="Gene3D" id="2.40.128.220">
    <property type="match status" value="1"/>
</dbReference>
<reference evidence="1 2" key="1">
    <citation type="submission" date="2015-08" db="EMBL/GenBank/DDBJ databases">
        <title>Whole genome sequence of Flavobacterium akiainvivens IK-1T, from decaying Wikstroemia oahuensis, an endemic Hawaiian shrub.</title>
        <authorList>
            <person name="Wan X."/>
            <person name="Hou S."/>
            <person name="Saito J."/>
            <person name="Donachie S."/>
        </authorList>
    </citation>
    <scope>NUCLEOTIDE SEQUENCE [LARGE SCALE GENOMIC DNA]</scope>
    <source>
        <strain evidence="1 2">IK-1</strain>
    </source>
</reference>
<evidence type="ECO:0000313" key="1">
    <source>
        <dbReference type="EMBL" id="KOS06436.1"/>
    </source>
</evidence>
<proteinExistence type="predicted"/>
<comment type="caution">
    <text evidence="1">The sequence shown here is derived from an EMBL/GenBank/DDBJ whole genome shotgun (WGS) entry which is preliminary data.</text>
</comment>
<gene>
    <name evidence="1" type="ORF">AM493_10620</name>
</gene>
<dbReference type="STRING" id="1202724.AM493_10620"/>
<dbReference type="PROSITE" id="PS51257">
    <property type="entry name" value="PROKAR_LIPOPROTEIN"/>
    <property type="match status" value="1"/>
</dbReference>
<dbReference type="AlphaFoldDB" id="A0A0M9VI98"/>
<dbReference type="Pfam" id="PF12888">
    <property type="entry name" value="Lipid_bd"/>
    <property type="match status" value="1"/>
</dbReference>
<dbReference type="RefSeq" id="WP_054407952.1">
    <property type="nucleotide sequence ID" value="NZ_FOYA01000001.1"/>
</dbReference>
<protein>
    <submittedName>
        <fullName evidence="1">Uncharacterized protein</fullName>
    </submittedName>
</protein>
<dbReference type="PATRIC" id="fig|1202724.3.peg.2203"/>
<organism evidence="1 2">
    <name type="scientific">Flavobacterium akiainvivens</name>
    <dbReference type="NCBI Taxonomy" id="1202724"/>
    <lineage>
        <taxon>Bacteria</taxon>
        <taxon>Pseudomonadati</taxon>
        <taxon>Bacteroidota</taxon>
        <taxon>Flavobacteriia</taxon>
        <taxon>Flavobacteriales</taxon>
        <taxon>Flavobacteriaceae</taxon>
        <taxon>Flavobacterium</taxon>
    </lineage>
</organism>
<accession>A0A0M9VI98</accession>
<sequence>MKNRYIAALATLLLVVFTSCEDKGYDDYDAGNMPTQALNGEWYIDISDEAGNLYATHTLHKTYDNNGALFITDRVGSANSFTGWWLETPLDYNLETLTFSATDSPNSADDSVVTITEGKILKGAAHSPSGVVADSIYFKGVFDYDPETVLIFSGFRRTGFEEDE</sequence>
<dbReference type="InterPro" id="IPR038668">
    <property type="entry name" value="Lipid-bd_sf"/>
</dbReference>
<dbReference type="OrthoDB" id="851990at2"/>
<evidence type="ECO:0000313" key="2">
    <source>
        <dbReference type="Proteomes" id="UP000037755"/>
    </source>
</evidence>
<dbReference type="EMBL" id="LIYD01000005">
    <property type="protein sequence ID" value="KOS06436.1"/>
    <property type="molecule type" value="Genomic_DNA"/>
</dbReference>
<dbReference type="InterPro" id="IPR024404">
    <property type="entry name" value="Lipid-bd_put"/>
</dbReference>